<proteinExistence type="predicted"/>
<dbReference type="InterPro" id="IPR006047">
    <property type="entry name" value="GH13_cat_dom"/>
</dbReference>
<gene>
    <name evidence="4" type="ORF">B4121_2443</name>
    <name evidence="5" type="ORF">CHCC15381_1580</name>
</gene>
<dbReference type="GO" id="GO:0004553">
    <property type="term" value="F:hydrolase activity, hydrolyzing O-glycosyl compounds"/>
    <property type="evidence" value="ECO:0007669"/>
    <property type="project" value="InterPro"/>
</dbReference>
<evidence type="ECO:0000313" key="6">
    <source>
        <dbReference type="Proteomes" id="UP000185604"/>
    </source>
</evidence>
<dbReference type="CDD" id="cd11338">
    <property type="entry name" value="AmyAc_CMD"/>
    <property type="match status" value="1"/>
</dbReference>
<dbReference type="Gene3D" id="3.90.400.10">
    <property type="entry name" value="Oligo-1,6-glucosidase, Domain 2"/>
    <property type="match status" value="1"/>
</dbReference>
<dbReference type="PANTHER" id="PTHR10357">
    <property type="entry name" value="ALPHA-AMYLASE FAMILY MEMBER"/>
    <property type="match status" value="1"/>
</dbReference>
<dbReference type="EMBL" id="NILF01000027">
    <property type="protein sequence ID" value="TWL40208.1"/>
    <property type="molecule type" value="Genomic_DNA"/>
</dbReference>
<dbReference type="InterPro" id="IPR013783">
    <property type="entry name" value="Ig-like_fold"/>
</dbReference>
<evidence type="ECO:0000313" key="5">
    <source>
        <dbReference type="EMBL" id="TWL40208.1"/>
    </source>
</evidence>
<dbReference type="InterPro" id="IPR017853">
    <property type="entry name" value="GH"/>
</dbReference>
<dbReference type="InterPro" id="IPR045857">
    <property type="entry name" value="O16G_dom_2"/>
</dbReference>
<dbReference type="SUPFAM" id="SSF51445">
    <property type="entry name" value="(Trans)glycosidases"/>
    <property type="match status" value="1"/>
</dbReference>
<dbReference type="CDD" id="cd02857">
    <property type="entry name" value="E_set_CDase_PDE_N"/>
    <property type="match status" value="1"/>
</dbReference>
<organism evidence="4 6">
    <name type="scientific">Bacillus paralicheniformis</name>
    <dbReference type="NCBI Taxonomy" id="1648923"/>
    <lineage>
        <taxon>Bacteria</taxon>
        <taxon>Bacillati</taxon>
        <taxon>Bacillota</taxon>
        <taxon>Bacilli</taxon>
        <taxon>Bacillales</taxon>
        <taxon>Bacillaceae</taxon>
        <taxon>Bacillus</taxon>
    </lineage>
</organism>
<dbReference type="Gene3D" id="3.20.20.80">
    <property type="entry name" value="Glycosidases"/>
    <property type="match status" value="1"/>
</dbReference>
<dbReference type="SMART" id="SM00642">
    <property type="entry name" value="Aamy"/>
    <property type="match status" value="1"/>
</dbReference>
<dbReference type="Pfam" id="PF02903">
    <property type="entry name" value="Alpha-amylase_N"/>
    <property type="match status" value="1"/>
</dbReference>
<dbReference type="Proteomes" id="UP000429980">
    <property type="component" value="Unassembled WGS sequence"/>
</dbReference>
<evidence type="ECO:0000256" key="2">
    <source>
        <dbReference type="ARBA" id="ARBA00023295"/>
    </source>
</evidence>
<dbReference type="Proteomes" id="UP000185604">
    <property type="component" value="Unassembled WGS sequence"/>
</dbReference>
<dbReference type="EMBL" id="LKPO01000016">
    <property type="protein sequence ID" value="OLF92755.1"/>
    <property type="molecule type" value="Genomic_DNA"/>
</dbReference>
<evidence type="ECO:0000313" key="7">
    <source>
        <dbReference type="Proteomes" id="UP000429980"/>
    </source>
</evidence>
<dbReference type="AlphaFoldDB" id="A0A6I7U2F3"/>
<comment type="caution">
    <text evidence="4">The sequence shown here is derived from an EMBL/GenBank/DDBJ whole genome shotgun (WGS) entry which is preliminary data.</text>
</comment>
<keyword evidence="7" id="KW-1185">Reference proteome</keyword>
<evidence type="ECO:0000259" key="3">
    <source>
        <dbReference type="SMART" id="SM00642"/>
    </source>
</evidence>
<name>A0A6I7U2F3_9BACI</name>
<evidence type="ECO:0000256" key="1">
    <source>
        <dbReference type="ARBA" id="ARBA00022801"/>
    </source>
</evidence>
<reference evidence="5 7" key="2">
    <citation type="submission" date="2019-06" db="EMBL/GenBank/DDBJ databases">
        <title>Genome sequence analysis of &gt;100 Bacillus licheniformis strains suggests intrinsic resistance to this species.</title>
        <authorList>
            <person name="Wels M."/>
            <person name="Siezen R.J."/>
            <person name="Johansen E."/>
            <person name="Stuer-Lauridsen B."/>
            <person name="Bjerre K."/>
            <person name="Nielsen B.K.K."/>
        </authorList>
    </citation>
    <scope>NUCLEOTIDE SEQUENCE [LARGE SCALE GENOMIC DNA]</scope>
    <source>
        <strain evidence="5 7">BAC-15381</strain>
    </source>
</reference>
<dbReference type="Pfam" id="PF00128">
    <property type="entry name" value="Alpha-amylase"/>
    <property type="match status" value="1"/>
</dbReference>
<dbReference type="Gene3D" id="2.60.40.10">
    <property type="entry name" value="Immunoglobulins"/>
    <property type="match status" value="1"/>
</dbReference>
<dbReference type="PANTHER" id="PTHR10357:SF210">
    <property type="entry name" value="MALTODEXTRIN GLUCOSIDASE"/>
    <property type="match status" value="1"/>
</dbReference>
<dbReference type="InterPro" id="IPR004185">
    <property type="entry name" value="Glyco_hydro_13_lg-like_dom"/>
</dbReference>
<protein>
    <submittedName>
        <fullName evidence="5">Intracellular maltogenic amylase</fullName>
    </submittedName>
    <submittedName>
        <fullName evidence="4">Neopullulanase</fullName>
    </submittedName>
</protein>
<dbReference type="GO" id="GO:0005975">
    <property type="term" value="P:carbohydrate metabolic process"/>
    <property type="evidence" value="ECO:0007669"/>
    <property type="project" value="InterPro"/>
</dbReference>
<keyword evidence="1" id="KW-0378">Hydrolase</keyword>
<feature type="domain" description="Glycosyl hydrolase family 13 catalytic" evidence="3">
    <location>
        <begin position="169"/>
        <end position="524"/>
    </location>
</feature>
<evidence type="ECO:0000313" key="4">
    <source>
        <dbReference type="EMBL" id="OLF92755.1"/>
    </source>
</evidence>
<sequence length="613" mass="70415">MFLLCRHDNFRIKAGLSQPDNQKGGNMMEYAAIHHQPFSSDAYSYDGRTLHIKIRTKKNDAEHVCLIWGDPYEHTGGTWKANELAMAKIAATSTHDYWFAEVAPPFRRLQYGFILTGADGQDTFYGSSGACPFAGKAADMAKYCFKFPFVHEADTFNAPDWVKSTVWYQIFPERFASGREDLSPENALPWGSKDPEVDDFFGGDLQGIINKLDYLEDLGVGGIYLTPIFAAPSNHKYDTLDYCSIDPHFGDEELFRTLVSRLHERGMKIMLDAVFNHIGSASREWQDVVKNGEKSRYKDWFHVHSFPVKEGGYDTFAFTPEMPKLNTANPEVQAYLLDIALYWIREFDIDGWRLDVANEVDHAFWKKFRQAVTAEKPDIFILGEIWHQADPWLRGDEFHSVMNYPFTEPMIDYFADGSISASQMASRINSHLMSGMKQVNEVMFNLLDSHDTKRILTRCGGDEKKVRSLLAFMFAQTGSPCIYYGTEIGLDGGDDPLCRKCMVWEEEKQNQEMLTFMKRLIALRKQENDVLTYGTLEWRLVDDENDFVSFSRTDEEKELIYFFHQGSEVRRVRLRDLKIASDKRIYDAWSEEALHHDDAVDIQPGGFFILGAV</sequence>
<reference evidence="4 6" key="1">
    <citation type="journal article" date="2016" name="Front. Microbiol.">
        <title>High-Level Heat Resistance of Spores of Bacillus amyloliquefaciens and Bacillus licheniformis Results from the Presence of a spoVA Operon in a Tn1546 Transposon.</title>
        <authorList>
            <person name="Berendsen E.M."/>
            <person name="Koning R.A."/>
            <person name="Boekhorst J."/>
            <person name="de Jong A."/>
            <person name="Kuipers O.P."/>
            <person name="Wells-Bennik M.H."/>
        </authorList>
    </citation>
    <scope>NUCLEOTIDE SEQUENCE [LARGE SCALE GENOMIC DNA]</scope>
    <source>
        <strain evidence="4 6">B4121</strain>
    </source>
</reference>
<keyword evidence="2" id="KW-0326">Glycosidase</keyword>
<accession>A0A6I7U2F3</accession>